<keyword evidence="2" id="KW-1185">Reference proteome</keyword>
<evidence type="ECO:0000313" key="1">
    <source>
        <dbReference type="EMBL" id="TGE29567.1"/>
    </source>
</evidence>
<protein>
    <submittedName>
        <fullName evidence="1">Uncharacterized protein</fullName>
    </submittedName>
</protein>
<comment type="caution">
    <text evidence="1">The sequence shown here is derived from an EMBL/GenBank/DDBJ whole genome shotgun (WGS) entry which is preliminary data.</text>
</comment>
<accession>A0A4Z0QHL9</accession>
<organism evidence="1 2">
    <name type="scientific">Hymenobacter metallicola</name>
    <dbReference type="NCBI Taxonomy" id="2563114"/>
    <lineage>
        <taxon>Bacteria</taxon>
        <taxon>Pseudomonadati</taxon>
        <taxon>Bacteroidota</taxon>
        <taxon>Cytophagia</taxon>
        <taxon>Cytophagales</taxon>
        <taxon>Hymenobacteraceae</taxon>
        <taxon>Hymenobacter</taxon>
    </lineage>
</organism>
<name>A0A4Z0QHL9_9BACT</name>
<dbReference type="EMBL" id="SRMB01000001">
    <property type="protein sequence ID" value="TGE29567.1"/>
    <property type="molecule type" value="Genomic_DNA"/>
</dbReference>
<reference evidence="1 2" key="1">
    <citation type="submission" date="2019-04" db="EMBL/GenBank/DDBJ databases">
        <authorList>
            <person name="Feng G."/>
            <person name="Zhang J."/>
            <person name="Zhu H."/>
        </authorList>
    </citation>
    <scope>NUCLEOTIDE SEQUENCE [LARGE SCALE GENOMIC DNA]</scope>
    <source>
        <strain evidence="1 2">9PBR-1</strain>
    </source>
</reference>
<sequence>MKAVGRGAAPEKPTTALLRAKATRQVLKNLSGVHAKEKRREDLLCSFKALSKSMPTGCCLLEELDNTGIGHGKDKICLKLAFAFPI</sequence>
<gene>
    <name evidence="1" type="ORF">E5K02_08960</name>
</gene>
<proteinExistence type="predicted"/>
<dbReference type="Proteomes" id="UP000298471">
    <property type="component" value="Unassembled WGS sequence"/>
</dbReference>
<dbReference type="RefSeq" id="WP_135394136.1">
    <property type="nucleotide sequence ID" value="NZ_SRMB01000001.1"/>
</dbReference>
<dbReference type="AlphaFoldDB" id="A0A4Z0QHL9"/>
<evidence type="ECO:0000313" key="2">
    <source>
        <dbReference type="Proteomes" id="UP000298471"/>
    </source>
</evidence>